<dbReference type="RefSeq" id="WP_167674020.1">
    <property type="nucleotide sequence ID" value="NZ_JAATJS010000006.1"/>
</dbReference>
<organism evidence="1 2">
    <name type="scientific">Microvirga terricola</name>
    <dbReference type="NCBI Taxonomy" id="2719797"/>
    <lineage>
        <taxon>Bacteria</taxon>
        <taxon>Pseudomonadati</taxon>
        <taxon>Pseudomonadota</taxon>
        <taxon>Alphaproteobacteria</taxon>
        <taxon>Hyphomicrobiales</taxon>
        <taxon>Methylobacteriaceae</taxon>
        <taxon>Microvirga</taxon>
    </lineage>
</organism>
<keyword evidence="2" id="KW-1185">Reference proteome</keyword>
<dbReference type="Proteomes" id="UP000707352">
    <property type="component" value="Unassembled WGS sequence"/>
</dbReference>
<proteinExistence type="predicted"/>
<protein>
    <submittedName>
        <fullName evidence="1">Uncharacterized protein</fullName>
    </submittedName>
</protein>
<name>A0ABX0VHI2_9HYPH</name>
<gene>
    <name evidence="1" type="ORF">HB375_16030</name>
</gene>
<dbReference type="EMBL" id="JAATJS010000006">
    <property type="protein sequence ID" value="NIX78106.1"/>
    <property type="molecule type" value="Genomic_DNA"/>
</dbReference>
<sequence length="222" mass="25202">MNYICRAPGCGSRAASRFGVYCSSHKAQLRRHGAIGQRAITKADLKLYRALVVARFAKNQGTVLRSQFEAQWKALVSRAEAIIQAFKAGTPMVRFRREAAREVLKLNKGVKVADLIETVLAIYVMQDQEPRRFKNESAFRTQMVRRVRGLTPLNSDAWTDCKTGKAKRVYRDLAPRTVAVISQWLAEALGVAGLHFAKLERRDHERRQEALKNYRQALGDMQ</sequence>
<comment type="caution">
    <text evidence="1">The sequence shown here is derived from an EMBL/GenBank/DDBJ whole genome shotgun (WGS) entry which is preliminary data.</text>
</comment>
<evidence type="ECO:0000313" key="2">
    <source>
        <dbReference type="Proteomes" id="UP000707352"/>
    </source>
</evidence>
<evidence type="ECO:0000313" key="1">
    <source>
        <dbReference type="EMBL" id="NIX78106.1"/>
    </source>
</evidence>
<reference evidence="1 2" key="1">
    <citation type="submission" date="2020-03" db="EMBL/GenBank/DDBJ databases">
        <title>The genome sequence of Microvirga sp. c23x22.</title>
        <authorList>
            <person name="Zhang X."/>
        </authorList>
    </citation>
    <scope>NUCLEOTIDE SEQUENCE [LARGE SCALE GENOMIC DNA]</scope>
    <source>
        <strain evidence="2">c23x22</strain>
    </source>
</reference>
<accession>A0ABX0VHI2</accession>